<feature type="modified residue" description="Phosphohistidine" evidence="16">
    <location>
        <position position="868"/>
    </location>
</feature>
<dbReference type="CDD" id="cd00082">
    <property type="entry name" value="HisKA"/>
    <property type="match status" value="1"/>
</dbReference>
<feature type="domain" description="Response regulatory" evidence="19">
    <location>
        <begin position="677"/>
        <end position="795"/>
    </location>
</feature>
<dbReference type="SUPFAM" id="SSF47384">
    <property type="entry name" value="Homodimeric domain of signal transducing histidine kinase"/>
    <property type="match status" value="1"/>
</dbReference>
<feature type="domain" description="Histidine kinase" evidence="18">
    <location>
        <begin position="291"/>
        <end position="513"/>
    </location>
</feature>
<dbReference type="PANTHER" id="PTHR45339:SF1">
    <property type="entry name" value="HYBRID SIGNAL TRANSDUCTION HISTIDINE KINASE J"/>
    <property type="match status" value="1"/>
</dbReference>
<evidence type="ECO:0000256" key="11">
    <source>
        <dbReference type="ARBA" id="ARBA00022989"/>
    </source>
</evidence>
<dbReference type="PROSITE" id="PS50110">
    <property type="entry name" value="RESPONSE_REGULATORY"/>
    <property type="match status" value="3"/>
</dbReference>
<dbReference type="Gene3D" id="3.30.450.20">
    <property type="entry name" value="PAS domain"/>
    <property type="match status" value="1"/>
</dbReference>
<keyword evidence="5 17" id="KW-0597">Phosphoprotein</keyword>
<dbReference type="InterPro" id="IPR036890">
    <property type="entry name" value="HATPase_C_sf"/>
</dbReference>
<dbReference type="NCBIfam" id="TIGR00229">
    <property type="entry name" value="sensory_box"/>
    <property type="match status" value="1"/>
</dbReference>
<dbReference type="SUPFAM" id="SSF55785">
    <property type="entry name" value="PYP-like sensor domain (PAS domain)"/>
    <property type="match status" value="1"/>
</dbReference>
<evidence type="ECO:0000256" key="16">
    <source>
        <dbReference type="PROSITE-ProRule" id="PRU00110"/>
    </source>
</evidence>
<dbReference type="Pfam" id="PF08448">
    <property type="entry name" value="PAS_4"/>
    <property type="match status" value="1"/>
</dbReference>
<evidence type="ECO:0000256" key="12">
    <source>
        <dbReference type="ARBA" id="ARBA00023012"/>
    </source>
</evidence>
<evidence type="ECO:0000256" key="17">
    <source>
        <dbReference type="PROSITE-ProRule" id="PRU00169"/>
    </source>
</evidence>
<evidence type="ECO:0000256" key="13">
    <source>
        <dbReference type="ARBA" id="ARBA00023136"/>
    </source>
</evidence>
<name>A0A368KY65_9BACT</name>
<dbReference type="PROSITE" id="PS50113">
    <property type="entry name" value="PAC"/>
    <property type="match status" value="1"/>
</dbReference>
<evidence type="ECO:0000259" key="22">
    <source>
        <dbReference type="PROSITE" id="PS50894"/>
    </source>
</evidence>
<feature type="modified residue" description="4-aspartylphosphate" evidence="17">
    <location>
        <position position="726"/>
    </location>
</feature>
<accession>A0A368KY65</accession>
<evidence type="ECO:0000256" key="4">
    <source>
        <dbReference type="ARBA" id="ARBA00022475"/>
    </source>
</evidence>
<organism evidence="23 24">
    <name type="scientific">Bremerella cremea</name>
    <dbReference type="NCBI Taxonomy" id="1031537"/>
    <lineage>
        <taxon>Bacteria</taxon>
        <taxon>Pseudomonadati</taxon>
        <taxon>Planctomycetota</taxon>
        <taxon>Planctomycetia</taxon>
        <taxon>Pirellulales</taxon>
        <taxon>Pirellulaceae</taxon>
        <taxon>Bremerella</taxon>
    </lineage>
</organism>
<evidence type="ECO:0000259" key="21">
    <source>
        <dbReference type="PROSITE" id="PS50113"/>
    </source>
</evidence>
<comment type="subunit">
    <text evidence="14">At low DSF concentrations, interacts with RpfF.</text>
</comment>
<dbReference type="InterPro" id="IPR005467">
    <property type="entry name" value="His_kinase_dom"/>
</dbReference>
<evidence type="ECO:0000256" key="2">
    <source>
        <dbReference type="ARBA" id="ARBA00004651"/>
    </source>
</evidence>
<dbReference type="PRINTS" id="PR00344">
    <property type="entry name" value="BCTRLSENSOR"/>
</dbReference>
<keyword evidence="8" id="KW-0547">Nucleotide-binding</keyword>
<keyword evidence="4" id="KW-1003">Cell membrane</keyword>
<dbReference type="InterPro" id="IPR003594">
    <property type="entry name" value="HATPase_dom"/>
</dbReference>
<dbReference type="InterPro" id="IPR000700">
    <property type="entry name" value="PAS-assoc_C"/>
</dbReference>
<feature type="domain" description="PAC" evidence="21">
    <location>
        <begin position="218"/>
        <end position="273"/>
    </location>
</feature>
<dbReference type="Gene3D" id="1.20.120.160">
    <property type="entry name" value="HPT domain"/>
    <property type="match status" value="1"/>
</dbReference>
<keyword evidence="6" id="KW-0808">Transferase</keyword>
<dbReference type="PROSITE" id="PS50894">
    <property type="entry name" value="HPT"/>
    <property type="match status" value="1"/>
</dbReference>
<dbReference type="InterPro" id="IPR011006">
    <property type="entry name" value="CheY-like_superfamily"/>
</dbReference>
<dbReference type="CDD" id="cd00130">
    <property type="entry name" value="PAS"/>
    <property type="match status" value="1"/>
</dbReference>
<evidence type="ECO:0000256" key="8">
    <source>
        <dbReference type="ARBA" id="ARBA00022741"/>
    </source>
</evidence>
<evidence type="ECO:0000256" key="7">
    <source>
        <dbReference type="ARBA" id="ARBA00022692"/>
    </source>
</evidence>
<reference evidence="23 24" key="1">
    <citation type="submission" date="2018-07" db="EMBL/GenBank/DDBJ databases">
        <title>Comparative genomes isolates from brazilian mangrove.</title>
        <authorList>
            <person name="De Araujo J.E."/>
            <person name="Taketani R.G."/>
            <person name="Silva M.C.P."/>
            <person name="Lourenco M.V."/>
            <person name="Oliveira V.M."/>
            <person name="Andreote F.D."/>
        </authorList>
    </citation>
    <scope>NUCLEOTIDE SEQUENCE [LARGE SCALE GENOMIC DNA]</scope>
    <source>
        <strain evidence="23 24">HEX PRIS-MGV</strain>
    </source>
</reference>
<feature type="domain" description="Response regulatory" evidence="19">
    <location>
        <begin position="532"/>
        <end position="653"/>
    </location>
</feature>
<evidence type="ECO:0000313" key="24">
    <source>
        <dbReference type="Proteomes" id="UP000253562"/>
    </source>
</evidence>
<dbReference type="SUPFAM" id="SSF47226">
    <property type="entry name" value="Histidine-containing phosphotransfer domain, HPT domain"/>
    <property type="match status" value="1"/>
</dbReference>
<sequence length="928" mass="102349">MRANCTGREQPMPQPIRILLIEDTLEDANLVRHYLTETEEAFTLDHAETLATGLEKLRTSSVDVVLLDLDLPDSEGLGTIMAIHAESPQLPLVVLTSIASRDLAASVIQEGAQDCLPKTNIDSDSLNRSVRYAIERTHRQRVESTLENSEARYRGLVDSLPVCVLQKDLDGRFIFANQAYSEFTGHDVNNILGKTDFDLSPNDVAQKFRDDDQKVAKSGKLFRTVEVNTTDGKTAWVEVIKSPIRDAHDEIVGTQAIFWDVTERQMAVEALTRAKEAAEDASRAKSEFLANMSHEIRTPLNAVIGMAELLLDTKLTSTQRDYLKMILESGESLLSVINDILDFSKIEAGKLDLISKSFDLRETVGDMMKPLGVRAGTNHLELTCHFDSAVPAVVEGDAHRLRQIVVNLVGNAIKFTEVGEIDFDVSVDSITTENEAILHFKVRDTGIGIPADKRQTIFEAFEQADSGSTRQYGGTGLGLAICARLVDLMDGHIWVESTLGQGSTFHFTGRFPIKESNLAARPEGTNRVQGTRVLIVDDNATNRIILDEIVRSWGMRPLLAADADEGLMLLQEAHSAGDPFTLLLTDFEMPGKNGLELIQAIRDMPDLKNMLITVLSSSERPTTRSQCDALDVSGFLMKPVKQSELFDAIVVALGVELPESETHDSHLKDHEKLRPLKILLAEDNLANQRLAIALLEKWGHSVTLAVNGKLAVETWRNDTFDLVIMDIQMPEMDGLEATRRIRNLERIRGGHIPIVAMTAHALAGDREKCLEAGMDGYTSKPLRIHELYDTIAGFFGDQPTSVSTESSPSIIATDGTIDWSHALHSCDGDRTLLLDLLQIFLDETPLLLKRLDETIAANDGDATYRTAHTITGSLRILGPTPANEVVRKLEQAATSGSMQEAPALLAELRQRLDILTKKAAETVAKKHF</sequence>
<dbReference type="FunFam" id="1.10.287.130:FF:000002">
    <property type="entry name" value="Two-component osmosensing histidine kinase"/>
    <property type="match status" value="1"/>
</dbReference>
<evidence type="ECO:0000256" key="10">
    <source>
        <dbReference type="ARBA" id="ARBA00022840"/>
    </source>
</evidence>
<dbReference type="Proteomes" id="UP000253562">
    <property type="component" value="Unassembled WGS sequence"/>
</dbReference>
<evidence type="ECO:0000259" key="19">
    <source>
        <dbReference type="PROSITE" id="PS50110"/>
    </source>
</evidence>
<dbReference type="FunFam" id="3.30.565.10:FF:000010">
    <property type="entry name" value="Sensor histidine kinase RcsC"/>
    <property type="match status" value="1"/>
</dbReference>
<keyword evidence="7" id="KW-0812">Transmembrane</keyword>
<feature type="domain" description="Response regulatory" evidence="19">
    <location>
        <begin position="17"/>
        <end position="133"/>
    </location>
</feature>
<dbReference type="SMART" id="SM00387">
    <property type="entry name" value="HATPase_c"/>
    <property type="match status" value="1"/>
</dbReference>
<dbReference type="InterPro" id="IPR001789">
    <property type="entry name" value="Sig_transdc_resp-reg_receiver"/>
</dbReference>
<dbReference type="Pfam" id="PF01627">
    <property type="entry name" value="Hpt"/>
    <property type="match status" value="1"/>
</dbReference>
<dbReference type="InterPro" id="IPR003661">
    <property type="entry name" value="HisK_dim/P_dom"/>
</dbReference>
<dbReference type="GO" id="GO:0005886">
    <property type="term" value="C:plasma membrane"/>
    <property type="evidence" value="ECO:0007669"/>
    <property type="project" value="UniProtKB-SubCell"/>
</dbReference>
<dbReference type="CDD" id="cd16922">
    <property type="entry name" value="HATPase_EvgS-ArcB-TorS-like"/>
    <property type="match status" value="1"/>
</dbReference>
<evidence type="ECO:0000256" key="14">
    <source>
        <dbReference type="ARBA" id="ARBA00064003"/>
    </source>
</evidence>
<dbReference type="EC" id="2.7.13.3" evidence="3"/>
<dbReference type="SMART" id="SM00091">
    <property type="entry name" value="PAS"/>
    <property type="match status" value="1"/>
</dbReference>
<feature type="domain" description="HPt" evidence="22">
    <location>
        <begin position="829"/>
        <end position="922"/>
    </location>
</feature>
<keyword evidence="12" id="KW-0902">Two-component regulatory system</keyword>
<dbReference type="InterPro" id="IPR000014">
    <property type="entry name" value="PAS"/>
</dbReference>
<dbReference type="Pfam" id="PF00072">
    <property type="entry name" value="Response_reg"/>
    <property type="match status" value="3"/>
</dbReference>
<evidence type="ECO:0000256" key="1">
    <source>
        <dbReference type="ARBA" id="ARBA00000085"/>
    </source>
</evidence>
<feature type="domain" description="PAS" evidence="20">
    <location>
        <begin position="149"/>
        <end position="219"/>
    </location>
</feature>
<dbReference type="InterPro" id="IPR013656">
    <property type="entry name" value="PAS_4"/>
</dbReference>
<dbReference type="InterPro" id="IPR008207">
    <property type="entry name" value="Sig_transdc_His_kin_Hpt_dom"/>
</dbReference>
<evidence type="ECO:0000259" key="18">
    <source>
        <dbReference type="PROSITE" id="PS50109"/>
    </source>
</evidence>
<dbReference type="PROSITE" id="PS50109">
    <property type="entry name" value="HIS_KIN"/>
    <property type="match status" value="1"/>
</dbReference>
<dbReference type="AlphaFoldDB" id="A0A368KY65"/>
<dbReference type="SMART" id="SM00448">
    <property type="entry name" value="REC"/>
    <property type="match status" value="3"/>
</dbReference>
<dbReference type="InterPro" id="IPR036097">
    <property type="entry name" value="HisK_dim/P_sf"/>
</dbReference>
<dbReference type="Gene3D" id="3.40.50.2300">
    <property type="match status" value="3"/>
</dbReference>
<evidence type="ECO:0000256" key="15">
    <source>
        <dbReference type="ARBA" id="ARBA00068150"/>
    </source>
</evidence>
<comment type="subcellular location">
    <subcellularLocation>
        <location evidence="2">Cell membrane</location>
        <topology evidence="2">Multi-pass membrane protein</topology>
    </subcellularLocation>
</comment>
<keyword evidence="13" id="KW-0472">Membrane</keyword>
<feature type="modified residue" description="4-aspartylphosphate" evidence="17">
    <location>
        <position position="68"/>
    </location>
</feature>
<evidence type="ECO:0000256" key="5">
    <source>
        <dbReference type="ARBA" id="ARBA00022553"/>
    </source>
</evidence>
<dbReference type="PANTHER" id="PTHR45339">
    <property type="entry name" value="HYBRID SIGNAL TRANSDUCTION HISTIDINE KINASE J"/>
    <property type="match status" value="1"/>
</dbReference>
<feature type="modified residue" description="4-aspartylphosphate" evidence="17">
    <location>
        <position position="586"/>
    </location>
</feature>
<evidence type="ECO:0000256" key="3">
    <source>
        <dbReference type="ARBA" id="ARBA00012438"/>
    </source>
</evidence>
<comment type="catalytic activity">
    <reaction evidence="1">
        <text>ATP + protein L-histidine = ADP + protein N-phospho-L-histidine.</text>
        <dbReference type="EC" id="2.7.13.3"/>
    </reaction>
</comment>
<dbReference type="GO" id="GO:0005524">
    <property type="term" value="F:ATP binding"/>
    <property type="evidence" value="ECO:0007669"/>
    <property type="project" value="UniProtKB-KW"/>
</dbReference>
<dbReference type="SUPFAM" id="SSF55874">
    <property type="entry name" value="ATPase domain of HSP90 chaperone/DNA topoisomerase II/histidine kinase"/>
    <property type="match status" value="1"/>
</dbReference>
<dbReference type="InterPro" id="IPR036641">
    <property type="entry name" value="HPT_dom_sf"/>
</dbReference>
<proteinExistence type="predicted"/>
<keyword evidence="9" id="KW-0418">Kinase</keyword>
<dbReference type="SUPFAM" id="SSF52172">
    <property type="entry name" value="CheY-like"/>
    <property type="match status" value="3"/>
</dbReference>
<dbReference type="InterPro" id="IPR004358">
    <property type="entry name" value="Sig_transdc_His_kin-like_C"/>
</dbReference>
<dbReference type="EMBL" id="QPEX01000010">
    <property type="protein sequence ID" value="RCS54142.1"/>
    <property type="molecule type" value="Genomic_DNA"/>
</dbReference>
<dbReference type="PROSITE" id="PS50112">
    <property type="entry name" value="PAS"/>
    <property type="match status" value="1"/>
</dbReference>
<dbReference type="Gene3D" id="1.10.287.130">
    <property type="match status" value="1"/>
</dbReference>
<evidence type="ECO:0000313" key="23">
    <source>
        <dbReference type="EMBL" id="RCS54142.1"/>
    </source>
</evidence>
<comment type="caution">
    <text evidence="23">The sequence shown here is derived from an EMBL/GenBank/DDBJ whole genome shotgun (WGS) entry which is preliminary data.</text>
</comment>
<dbReference type="Gene3D" id="3.30.565.10">
    <property type="entry name" value="Histidine kinase-like ATPase, C-terminal domain"/>
    <property type="match status" value="1"/>
</dbReference>
<dbReference type="Pfam" id="PF00512">
    <property type="entry name" value="HisKA"/>
    <property type="match status" value="1"/>
</dbReference>
<dbReference type="Pfam" id="PF02518">
    <property type="entry name" value="HATPase_c"/>
    <property type="match status" value="1"/>
</dbReference>
<protein>
    <recommendedName>
        <fullName evidence="15">Sensory/regulatory protein RpfC</fullName>
        <ecNumber evidence="3">2.7.13.3</ecNumber>
    </recommendedName>
</protein>
<keyword evidence="10" id="KW-0067">ATP-binding</keyword>
<dbReference type="SMART" id="SM00388">
    <property type="entry name" value="HisKA"/>
    <property type="match status" value="1"/>
</dbReference>
<evidence type="ECO:0000256" key="9">
    <source>
        <dbReference type="ARBA" id="ARBA00022777"/>
    </source>
</evidence>
<dbReference type="CDD" id="cd17546">
    <property type="entry name" value="REC_hyHK_CKI1_RcsC-like"/>
    <property type="match status" value="1"/>
</dbReference>
<dbReference type="InterPro" id="IPR035965">
    <property type="entry name" value="PAS-like_dom_sf"/>
</dbReference>
<evidence type="ECO:0000256" key="6">
    <source>
        <dbReference type="ARBA" id="ARBA00022679"/>
    </source>
</evidence>
<dbReference type="GO" id="GO:0000155">
    <property type="term" value="F:phosphorelay sensor kinase activity"/>
    <property type="evidence" value="ECO:0007669"/>
    <property type="project" value="InterPro"/>
</dbReference>
<gene>
    <name evidence="23" type="ORF">DTL42_03050</name>
</gene>
<keyword evidence="11" id="KW-1133">Transmembrane helix</keyword>
<evidence type="ECO:0000259" key="20">
    <source>
        <dbReference type="PROSITE" id="PS50112"/>
    </source>
</evidence>